<reference evidence="2" key="2">
    <citation type="submission" date="2022-06" db="EMBL/GenBank/DDBJ databases">
        <title>Xiashengella guii gen. nov. sp. nov., a bacterium isolated form anaerobic digestion tank.</title>
        <authorList>
            <person name="Huang H."/>
        </authorList>
    </citation>
    <scope>NUCLEOTIDE SEQUENCE</scope>
    <source>
        <strain evidence="2">Ai-910</strain>
    </source>
</reference>
<dbReference type="RefSeq" id="WP_250725220.1">
    <property type="nucleotide sequence ID" value="NZ_CP098400.1"/>
</dbReference>
<evidence type="ECO:0000313" key="2">
    <source>
        <dbReference type="EMBL" id="URW80795.1"/>
    </source>
</evidence>
<accession>A0A9J6ZTA2</accession>
<reference evidence="2" key="1">
    <citation type="submission" date="2022-05" db="EMBL/GenBank/DDBJ databases">
        <authorList>
            <person name="Sun X."/>
        </authorList>
    </citation>
    <scope>NUCLEOTIDE SEQUENCE</scope>
    <source>
        <strain evidence="2">Ai-910</strain>
    </source>
</reference>
<gene>
    <name evidence="2" type="ORF">M9189_05445</name>
</gene>
<dbReference type="KEGG" id="alkq:M9189_05445"/>
<dbReference type="PANTHER" id="PTHR22916:SF65">
    <property type="entry name" value="SLR1065 PROTEIN"/>
    <property type="match status" value="1"/>
</dbReference>
<dbReference type="Pfam" id="PF00535">
    <property type="entry name" value="Glycos_transf_2"/>
    <property type="match status" value="1"/>
</dbReference>
<protein>
    <submittedName>
        <fullName evidence="2">Glycosyltransferase</fullName>
    </submittedName>
</protein>
<dbReference type="AlphaFoldDB" id="A0A9J6ZTA2"/>
<evidence type="ECO:0000313" key="3">
    <source>
        <dbReference type="Proteomes" id="UP001056426"/>
    </source>
</evidence>
<dbReference type="InterPro" id="IPR001173">
    <property type="entry name" value="Glyco_trans_2-like"/>
</dbReference>
<dbReference type="Proteomes" id="UP001056426">
    <property type="component" value="Chromosome"/>
</dbReference>
<dbReference type="EMBL" id="CP098400">
    <property type="protein sequence ID" value="URW80795.1"/>
    <property type="molecule type" value="Genomic_DNA"/>
</dbReference>
<dbReference type="PANTHER" id="PTHR22916">
    <property type="entry name" value="GLYCOSYLTRANSFERASE"/>
    <property type="match status" value="1"/>
</dbReference>
<organism evidence="2 3">
    <name type="scientific">Xiashengella succiniciproducens</name>
    <dbReference type="NCBI Taxonomy" id="2949635"/>
    <lineage>
        <taxon>Bacteria</taxon>
        <taxon>Pseudomonadati</taxon>
        <taxon>Bacteroidota</taxon>
        <taxon>Bacteroidia</taxon>
        <taxon>Marinilabiliales</taxon>
        <taxon>Marinilabiliaceae</taxon>
        <taxon>Xiashengella</taxon>
    </lineage>
</organism>
<dbReference type="SUPFAM" id="SSF53448">
    <property type="entry name" value="Nucleotide-diphospho-sugar transferases"/>
    <property type="match status" value="1"/>
</dbReference>
<dbReference type="InterPro" id="IPR029044">
    <property type="entry name" value="Nucleotide-diphossugar_trans"/>
</dbReference>
<sequence>MEQTILSILKQDYPNLEYIIIDGGSKDQSIPIIERYATRLSFWVSEPDNGQSHAINKGFQKATGDIIGWINSDDLLLPNTLNTIAKLFIDHNPAWITGDCIEINEHSVETGRYTTELPNTLYDWLNLFARGFSYSIIQPATFWTREALDNVGLLNEKWHYSFDHEFFFRLFKHYGSPLYINQPLAAFRIHSQSKTSTSAKIFKKENKAIAAHHISALSLNQQLKLRLIKLLK</sequence>
<name>A0A9J6ZTA2_9BACT</name>
<feature type="domain" description="Glycosyltransferase 2-like" evidence="1">
    <location>
        <begin position="2"/>
        <end position="128"/>
    </location>
</feature>
<evidence type="ECO:0000259" key="1">
    <source>
        <dbReference type="Pfam" id="PF00535"/>
    </source>
</evidence>
<dbReference type="Gene3D" id="3.90.550.10">
    <property type="entry name" value="Spore Coat Polysaccharide Biosynthesis Protein SpsA, Chain A"/>
    <property type="match status" value="1"/>
</dbReference>
<proteinExistence type="predicted"/>
<dbReference type="GO" id="GO:0016758">
    <property type="term" value="F:hexosyltransferase activity"/>
    <property type="evidence" value="ECO:0007669"/>
    <property type="project" value="UniProtKB-ARBA"/>
</dbReference>
<keyword evidence="3" id="KW-1185">Reference proteome</keyword>
<dbReference type="CDD" id="cd06433">
    <property type="entry name" value="GT_2_WfgS_like"/>
    <property type="match status" value="1"/>
</dbReference>